<reference evidence="1 2" key="1">
    <citation type="submission" date="2017-01" db="EMBL/GenBank/DDBJ databases">
        <authorList>
            <person name="Mah S.A."/>
            <person name="Swanson W.J."/>
            <person name="Moy G.W."/>
            <person name="Vacquier V.D."/>
        </authorList>
    </citation>
    <scope>NUCLEOTIDE SEQUENCE [LARGE SCALE GENOMIC DNA]</scope>
    <source>
        <strain evidence="1 2">DCY110</strain>
    </source>
</reference>
<dbReference type="RefSeq" id="WP_076197118.1">
    <property type="nucleotide sequence ID" value="NZ_CP019236.1"/>
</dbReference>
<proteinExistence type="predicted"/>
<dbReference type="Proteomes" id="UP000186609">
    <property type="component" value="Chromosome"/>
</dbReference>
<name>A0A1P8JS21_9BURK</name>
<dbReference type="AlphaFoldDB" id="A0A1P8JS21"/>
<protein>
    <submittedName>
        <fullName evidence="1">Uncharacterized protein</fullName>
    </submittedName>
</protein>
<sequence length="177" mass="19385">MHSMPKPSIQALADDLARRAGLISSFGHATPQMVGFMQLVASRCLDVLHRPVSADERYADIARMFGAAAAVDTARAGVVCRAVLRDAPQLSARERSLAEDIFGEAMRQRLGGADALFRHHCAWVDAPRSEAGRRWREAASMARLLTMERLAHVGAARVALDEDRGAYFEMEFLHAVG</sequence>
<keyword evidence="2" id="KW-1185">Reference proteome</keyword>
<evidence type="ECO:0000313" key="1">
    <source>
        <dbReference type="EMBL" id="APW36563.1"/>
    </source>
</evidence>
<evidence type="ECO:0000313" key="2">
    <source>
        <dbReference type="Proteomes" id="UP000186609"/>
    </source>
</evidence>
<gene>
    <name evidence="1" type="ORF">RD110_04530</name>
</gene>
<dbReference type="EMBL" id="CP019236">
    <property type="protein sequence ID" value="APW36563.1"/>
    <property type="molecule type" value="Genomic_DNA"/>
</dbReference>
<dbReference type="STRING" id="1842727.RD110_04530"/>
<organism evidence="1 2">
    <name type="scientific">Rhodoferax koreensis</name>
    <dbReference type="NCBI Taxonomy" id="1842727"/>
    <lineage>
        <taxon>Bacteria</taxon>
        <taxon>Pseudomonadati</taxon>
        <taxon>Pseudomonadota</taxon>
        <taxon>Betaproteobacteria</taxon>
        <taxon>Burkholderiales</taxon>
        <taxon>Comamonadaceae</taxon>
        <taxon>Rhodoferax</taxon>
    </lineage>
</organism>
<accession>A0A1P8JS21</accession>
<dbReference type="KEGG" id="rhy:RD110_04530"/>